<accession>A0A423X7H2</accession>
<dbReference type="InterPro" id="IPR000960">
    <property type="entry name" value="Flavin_mOase"/>
</dbReference>
<dbReference type="InParanoid" id="A0A423X7H2"/>
<keyword evidence="3" id="KW-0274">FAD</keyword>
<dbReference type="InterPro" id="IPR020946">
    <property type="entry name" value="Flavin_mOase-like"/>
</dbReference>
<keyword evidence="2" id="KW-0285">Flavoprotein</keyword>
<sequence length="660" mass="73743">MVLKVAVIGAGASGLVTLKYLLEAQNFFPGVAIEARLFEKGNDIGGVFKHQVYEDAELVSSKYLTAFSDFRIPEYEQDFLTPQQYVDYLKAYATKFDIWNHIRLSTAVDAISPSSDGKHVLALVDGQGQYVGSYSCHAIAVCSGLNQDPFIPDIPGLTVPLMSTDHRRIGHSYDTDYQNGSIHPGIEWMHSVNFKSRSQFGIDKTVLIMGIGETAMDIAHLAITSATKRVIICHRDGFIHAPKIVPQPYRFGGRSGGPDPNRPNKPLDCAIASLFDTAYLPPIIQRSPLPWFAYDVFVKYMAWAISGTRAGFDQWVGGVSWPRSHADSLLICKSNRALHYISEQYRSQSMFNKWRTWLINVELKPTGGKKIDLAPWPTHIDGDGIVHFEKNGRPESKKMENEPDIKPDIVIFATGYQQSFPFLPASAKYPSLNDSATRGIYRKIEDGVAYIGFVRPAFGAIPPVAEIQAQHWIYNLLACPKFRPLHSPVVEPPRRSPNSLNPYELDYKLKCRDKDHDYASTKRAIDQESYVYQLALDMGSAPTWTYILKNLGREVFFTWAMGPNFPTKFRLVGPWSNEESREYAARLMSKDGELGKLVRRTGGGVFLFTYTIIPLILFAPVSIAINTLSWVGGLVRGPCGSTTASPTIPPEVFSVKEDVR</sequence>
<keyword evidence="5" id="KW-0560">Oxidoreductase</keyword>
<reference evidence="7 8" key="1">
    <citation type="submission" date="2015-09" db="EMBL/GenBank/DDBJ databases">
        <title>Host preference determinants of Valsa canker pathogens revealed by comparative genomics.</title>
        <authorList>
            <person name="Yin Z."/>
            <person name="Huang L."/>
        </authorList>
    </citation>
    <scope>NUCLEOTIDE SEQUENCE [LARGE SCALE GENOMIC DNA]</scope>
    <source>
        <strain evidence="7 8">SXYLt</strain>
    </source>
</reference>
<keyword evidence="6" id="KW-0812">Transmembrane</keyword>
<evidence type="ECO:0000256" key="1">
    <source>
        <dbReference type="ARBA" id="ARBA00009183"/>
    </source>
</evidence>
<dbReference type="Proteomes" id="UP000285146">
    <property type="component" value="Unassembled WGS sequence"/>
</dbReference>
<gene>
    <name evidence="7" type="ORF">VPNG_05168</name>
</gene>
<dbReference type="OrthoDB" id="10254665at2759"/>
<keyword evidence="8" id="KW-1185">Reference proteome</keyword>
<dbReference type="GO" id="GO:0004499">
    <property type="term" value="F:N,N-dimethylaniline monooxygenase activity"/>
    <property type="evidence" value="ECO:0007669"/>
    <property type="project" value="InterPro"/>
</dbReference>
<keyword evidence="6" id="KW-0472">Membrane</keyword>
<dbReference type="PRINTS" id="PR00370">
    <property type="entry name" value="FMOXYGENASE"/>
</dbReference>
<organism evidence="7 8">
    <name type="scientific">Cytospora leucostoma</name>
    <dbReference type="NCBI Taxonomy" id="1230097"/>
    <lineage>
        <taxon>Eukaryota</taxon>
        <taxon>Fungi</taxon>
        <taxon>Dikarya</taxon>
        <taxon>Ascomycota</taxon>
        <taxon>Pezizomycotina</taxon>
        <taxon>Sordariomycetes</taxon>
        <taxon>Sordariomycetidae</taxon>
        <taxon>Diaporthales</taxon>
        <taxon>Cytosporaceae</taxon>
        <taxon>Cytospora</taxon>
    </lineage>
</organism>
<dbReference type="EMBL" id="LKEB01000024">
    <property type="protein sequence ID" value="ROW11982.1"/>
    <property type="molecule type" value="Genomic_DNA"/>
</dbReference>
<dbReference type="PIRSF" id="PIRSF000332">
    <property type="entry name" value="FMO"/>
    <property type="match status" value="1"/>
</dbReference>
<dbReference type="PANTHER" id="PTHR23023">
    <property type="entry name" value="DIMETHYLANILINE MONOOXYGENASE"/>
    <property type="match status" value="1"/>
</dbReference>
<keyword evidence="6" id="KW-1133">Transmembrane helix</keyword>
<dbReference type="InterPro" id="IPR036188">
    <property type="entry name" value="FAD/NAD-bd_sf"/>
</dbReference>
<keyword evidence="4" id="KW-0521">NADP</keyword>
<dbReference type="InterPro" id="IPR050346">
    <property type="entry name" value="FMO-like"/>
</dbReference>
<evidence type="ECO:0000256" key="4">
    <source>
        <dbReference type="ARBA" id="ARBA00022857"/>
    </source>
</evidence>
<dbReference type="AlphaFoldDB" id="A0A423X7H2"/>
<dbReference type="SUPFAM" id="SSF51905">
    <property type="entry name" value="FAD/NAD(P)-binding domain"/>
    <property type="match status" value="1"/>
</dbReference>
<proteinExistence type="inferred from homology"/>
<evidence type="ECO:0000256" key="5">
    <source>
        <dbReference type="ARBA" id="ARBA00023002"/>
    </source>
</evidence>
<evidence type="ECO:0000256" key="6">
    <source>
        <dbReference type="SAM" id="Phobius"/>
    </source>
</evidence>
<comment type="caution">
    <text evidence="7">The sequence shown here is derived from an EMBL/GenBank/DDBJ whole genome shotgun (WGS) entry which is preliminary data.</text>
</comment>
<feature type="transmembrane region" description="Helical" evidence="6">
    <location>
        <begin position="605"/>
        <end position="625"/>
    </location>
</feature>
<dbReference type="GO" id="GO:0050661">
    <property type="term" value="F:NADP binding"/>
    <property type="evidence" value="ECO:0007669"/>
    <property type="project" value="InterPro"/>
</dbReference>
<evidence type="ECO:0000256" key="2">
    <source>
        <dbReference type="ARBA" id="ARBA00022630"/>
    </source>
</evidence>
<protein>
    <recommendedName>
        <fullName evidence="9">Dimethylaniline monooxygenase</fullName>
    </recommendedName>
</protein>
<dbReference type="Gene3D" id="3.50.50.60">
    <property type="entry name" value="FAD/NAD(P)-binding domain"/>
    <property type="match status" value="1"/>
</dbReference>
<comment type="similarity">
    <text evidence="1">Belongs to the FMO family.</text>
</comment>
<evidence type="ECO:0000313" key="7">
    <source>
        <dbReference type="EMBL" id="ROW11982.1"/>
    </source>
</evidence>
<evidence type="ECO:0008006" key="9">
    <source>
        <dbReference type="Google" id="ProtNLM"/>
    </source>
</evidence>
<evidence type="ECO:0000313" key="8">
    <source>
        <dbReference type="Proteomes" id="UP000285146"/>
    </source>
</evidence>
<dbReference type="Pfam" id="PF00743">
    <property type="entry name" value="FMO-like"/>
    <property type="match status" value="2"/>
</dbReference>
<evidence type="ECO:0000256" key="3">
    <source>
        <dbReference type="ARBA" id="ARBA00022827"/>
    </source>
</evidence>
<name>A0A423X7H2_9PEZI</name>
<dbReference type="GO" id="GO:0050660">
    <property type="term" value="F:flavin adenine dinucleotide binding"/>
    <property type="evidence" value="ECO:0007669"/>
    <property type="project" value="InterPro"/>
</dbReference>